<evidence type="ECO:0000313" key="2">
    <source>
        <dbReference type="Proteomes" id="UP000476411"/>
    </source>
</evidence>
<organism evidence="1 2">
    <name type="scientific">Chitinophaga agri</name>
    <dbReference type="NCBI Taxonomy" id="2703787"/>
    <lineage>
        <taxon>Bacteria</taxon>
        <taxon>Pseudomonadati</taxon>
        <taxon>Bacteroidota</taxon>
        <taxon>Chitinophagia</taxon>
        <taxon>Chitinophagales</taxon>
        <taxon>Chitinophagaceae</taxon>
        <taxon>Chitinophaga</taxon>
    </lineage>
</organism>
<keyword evidence="2" id="KW-1185">Reference proteome</keyword>
<protein>
    <submittedName>
        <fullName evidence="1">Uncharacterized protein</fullName>
    </submittedName>
</protein>
<accession>A0A6B9ZNM7</accession>
<reference evidence="1 2" key="1">
    <citation type="submission" date="2020-01" db="EMBL/GenBank/DDBJ databases">
        <title>Complete genome sequence of Chitinophaga sp. H33E-04 isolated from quinoa roots.</title>
        <authorList>
            <person name="Weon H.-Y."/>
            <person name="Lee S.A."/>
        </authorList>
    </citation>
    <scope>NUCLEOTIDE SEQUENCE [LARGE SCALE GENOMIC DNA]</scope>
    <source>
        <strain evidence="1 2">H33E-04</strain>
    </source>
</reference>
<dbReference type="KEGG" id="chih:GWR21_29060"/>
<dbReference type="EMBL" id="CP048113">
    <property type="protein sequence ID" value="QHS63489.1"/>
    <property type="molecule type" value="Genomic_DNA"/>
</dbReference>
<dbReference type="Proteomes" id="UP000476411">
    <property type="component" value="Chromosome"/>
</dbReference>
<dbReference type="AlphaFoldDB" id="A0A6B9ZNM7"/>
<sequence>MLISKRDPLTLVYQKIRPFTDYIGRMYTDDVITLKAIHLNRGSQSLPPYITIHPEQPDTTQTVVIPGEIPYIRILGRVMESIPPERPYVPENRA</sequence>
<name>A0A6B9ZNM7_9BACT</name>
<proteinExistence type="predicted"/>
<evidence type="ECO:0000313" key="1">
    <source>
        <dbReference type="EMBL" id="QHS63489.1"/>
    </source>
</evidence>
<gene>
    <name evidence="1" type="ORF">GWR21_29060</name>
</gene>
<dbReference type="RefSeq" id="WP_162335205.1">
    <property type="nucleotide sequence ID" value="NZ_CP048113.1"/>
</dbReference>